<dbReference type="EC" id="2.7.7.77" evidence="8"/>
<feature type="binding site" evidence="8">
    <location>
        <position position="91"/>
    </location>
    <ligand>
        <name>GTP</name>
        <dbReference type="ChEBI" id="CHEBI:37565"/>
    </ligand>
</feature>
<dbReference type="PANTHER" id="PTHR19136">
    <property type="entry name" value="MOLYBDENUM COFACTOR GUANYLYLTRANSFERASE"/>
    <property type="match status" value="1"/>
</dbReference>
<dbReference type="GO" id="GO:0016779">
    <property type="term" value="F:nucleotidyltransferase activity"/>
    <property type="evidence" value="ECO:0007669"/>
    <property type="project" value="UniProtKB-KW"/>
</dbReference>
<dbReference type="Gene3D" id="3.90.550.10">
    <property type="entry name" value="Spore Coat Polysaccharide Biosynthesis Protein SpsA, Chain A"/>
    <property type="match status" value="1"/>
</dbReference>
<keyword evidence="10" id="KW-0548">Nucleotidyltransferase</keyword>
<accession>A0ABZ3H6H6</accession>
<dbReference type="RefSeq" id="WP_193806198.1">
    <property type="nucleotide sequence ID" value="NZ_CP087714.1"/>
</dbReference>
<dbReference type="Pfam" id="PF12804">
    <property type="entry name" value="NTP_transf_3"/>
    <property type="match status" value="1"/>
</dbReference>
<dbReference type="InterPro" id="IPR025877">
    <property type="entry name" value="MobA-like_NTP_Trfase"/>
</dbReference>
<comment type="caution">
    <text evidence="8">Lacks conserved residue(s) required for the propagation of feature annotation.</text>
</comment>
<protein>
    <recommendedName>
        <fullName evidence="8">Probable molybdenum cofactor guanylyltransferase</fullName>
        <shortName evidence="8">MoCo guanylyltransferase</shortName>
        <ecNumber evidence="8">2.7.7.77</ecNumber>
    </recommendedName>
    <alternativeName>
        <fullName evidence="8">GTP:molybdopterin guanylyltransferase</fullName>
    </alternativeName>
    <alternativeName>
        <fullName evidence="8">Mo-MPT guanylyltransferase</fullName>
    </alternativeName>
    <alternativeName>
        <fullName evidence="8">Molybdopterin guanylyltransferase</fullName>
    </alternativeName>
    <alternativeName>
        <fullName evidence="8">Molybdopterin-guanine dinucleotide synthase</fullName>
        <shortName evidence="8">MGD synthase</shortName>
    </alternativeName>
</protein>
<evidence type="ECO:0000256" key="7">
    <source>
        <dbReference type="ARBA" id="ARBA00023150"/>
    </source>
</evidence>
<evidence type="ECO:0000256" key="2">
    <source>
        <dbReference type="ARBA" id="ARBA00022679"/>
    </source>
</evidence>
<comment type="subcellular location">
    <subcellularLocation>
        <location evidence="8">Cytoplasm</location>
    </subcellularLocation>
</comment>
<feature type="binding site" evidence="8">
    <location>
        <position position="19"/>
    </location>
    <ligand>
        <name>GTP</name>
        <dbReference type="ChEBI" id="CHEBI:37565"/>
    </ligand>
</feature>
<keyword evidence="5 8" id="KW-0460">Magnesium</keyword>
<feature type="domain" description="MobA-like NTP transferase" evidence="9">
    <location>
        <begin position="4"/>
        <end position="152"/>
    </location>
</feature>
<keyword evidence="6 8" id="KW-0342">GTP-binding</keyword>
<keyword evidence="11" id="KW-1185">Reference proteome</keyword>
<feature type="binding site" evidence="8">
    <location>
        <begin position="6"/>
        <end position="8"/>
    </location>
    <ligand>
        <name>GTP</name>
        <dbReference type="ChEBI" id="CHEBI:37565"/>
    </ligand>
</feature>
<sequence length="205" mass="23078">MNVAILVGGRGRRLGGAEKSQIRICGKKIIERLIEEFAEFETVIVCRDEGQKRLFEGHRCVVDSVRNFGPLAGIHSALSYFSSRTAVVACDMPFVKAKVLEKLYAEAEKCDADALLPVWSDGRLEPLLAVYSPKILLEIERSFEKNERKILAPVFRSNNVALYDIECLRKIDKNLLSFFNVNTREDVERAEKLCLSIDLGGKSQI</sequence>
<evidence type="ECO:0000256" key="6">
    <source>
        <dbReference type="ARBA" id="ARBA00023134"/>
    </source>
</evidence>
<feature type="binding site" evidence="8">
    <location>
        <position position="91"/>
    </location>
    <ligand>
        <name>Mg(2+)</name>
        <dbReference type="ChEBI" id="CHEBI:18420"/>
    </ligand>
</feature>
<evidence type="ECO:0000259" key="9">
    <source>
        <dbReference type="Pfam" id="PF12804"/>
    </source>
</evidence>
<keyword evidence="3 8" id="KW-0479">Metal-binding</keyword>
<organism evidence="10 11">
    <name type="scientific">Geoglobus acetivorans</name>
    <dbReference type="NCBI Taxonomy" id="565033"/>
    <lineage>
        <taxon>Archaea</taxon>
        <taxon>Methanobacteriati</taxon>
        <taxon>Methanobacteriota</taxon>
        <taxon>Archaeoglobi</taxon>
        <taxon>Archaeoglobales</taxon>
        <taxon>Archaeoglobaceae</taxon>
        <taxon>Geoglobus</taxon>
    </lineage>
</organism>
<comment type="cofactor">
    <cofactor evidence="8">
        <name>Mg(2+)</name>
        <dbReference type="ChEBI" id="CHEBI:18420"/>
    </cofactor>
</comment>
<dbReference type="InterPro" id="IPR013482">
    <property type="entry name" value="Molybde_CF_guanTrfase"/>
</dbReference>
<gene>
    <name evidence="8" type="primary">mobA</name>
    <name evidence="10" type="ORF">LPQ35_02495</name>
</gene>
<reference evidence="10 11" key="1">
    <citation type="submission" date="2021-11" db="EMBL/GenBank/DDBJ databases">
        <title>Whole genome of Geoglobus acetivorans.</title>
        <authorList>
            <person name="Liu D."/>
        </authorList>
    </citation>
    <scope>NUCLEOTIDE SEQUENCE [LARGE SCALE GENOMIC DNA]</scope>
    <source>
        <strain evidence="10 11">SBH6</strain>
    </source>
</reference>
<dbReference type="CDD" id="cd02503">
    <property type="entry name" value="MobA"/>
    <property type="match status" value="1"/>
</dbReference>
<dbReference type="EMBL" id="CP087714">
    <property type="protein sequence ID" value="XAT64256.1"/>
    <property type="molecule type" value="Genomic_DNA"/>
</dbReference>
<keyword evidence="2 8" id="KW-0808">Transferase</keyword>
<comment type="function">
    <text evidence="8">Transfers a GMP moiety from GTP to Mo-molybdopterin (Mo-MPT) cofactor (Moco or molybdenum cofactor) to form Mo-molybdopterin guanine dinucleotide (Mo-MGD) cofactor.</text>
</comment>
<dbReference type="GeneID" id="90448518"/>
<keyword evidence="1 8" id="KW-0963">Cytoplasm</keyword>
<dbReference type="Proteomes" id="UP001492541">
    <property type="component" value="Chromosome"/>
</dbReference>
<evidence type="ECO:0000256" key="3">
    <source>
        <dbReference type="ARBA" id="ARBA00022723"/>
    </source>
</evidence>
<feature type="binding site" evidence="8">
    <location>
        <position position="63"/>
    </location>
    <ligand>
        <name>GTP</name>
        <dbReference type="ChEBI" id="CHEBI:37565"/>
    </ligand>
</feature>
<evidence type="ECO:0000256" key="5">
    <source>
        <dbReference type="ARBA" id="ARBA00022842"/>
    </source>
</evidence>
<evidence type="ECO:0000256" key="8">
    <source>
        <dbReference type="HAMAP-Rule" id="MF_00316"/>
    </source>
</evidence>
<dbReference type="PANTHER" id="PTHR19136:SF81">
    <property type="entry name" value="MOLYBDENUM COFACTOR GUANYLYLTRANSFERASE"/>
    <property type="match status" value="1"/>
</dbReference>
<evidence type="ECO:0000256" key="1">
    <source>
        <dbReference type="ARBA" id="ARBA00022490"/>
    </source>
</evidence>
<comment type="catalytic activity">
    <reaction evidence="8">
        <text>Mo-molybdopterin + GTP + H(+) = Mo-molybdopterin guanine dinucleotide + diphosphate</text>
        <dbReference type="Rhea" id="RHEA:34243"/>
        <dbReference type="ChEBI" id="CHEBI:15378"/>
        <dbReference type="ChEBI" id="CHEBI:33019"/>
        <dbReference type="ChEBI" id="CHEBI:37565"/>
        <dbReference type="ChEBI" id="CHEBI:71302"/>
        <dbReference type="ChEBI" id="CHEBI:71310"/>
        <dbReference type="EC" id="2.7.7.77"/>
    </reaction>
</comment>
<evidence type="ECO:0000313" key="10">
    <source>
        <dbReference type="EMBL" id="XAT64256.1"/>
    </source>
</evidence>
<evidence type="ECO:0000256" key="4">
    <source>
        <dbReference type="ARBA" id="ARBA00022741"/>
    </source>
</evidence>
<comment type="similarity">
    <text evidence="8">Belongs to the MobA family.</text>
</comment>
<dbReference type="SUPFAM" id="SSF53448">
    <property type="entry name" value="Nucleotide-diphospho-sugar transferases"/>
    <property type="match status" value="1"/>
</dbReference>
<dbReference type="HAMAP" id="MF_00316">
    <property type="entry name" value="MobA"/>
    <property type="match status" value="1"/>
</dbReference>
<keyword evidence="7 8" id="KW-0501">Molybdenum cofactor biosynthesis</keyword>
<name>A0ABZ3H6H6_GEOAI</name>
<comment type="domain">
    <text evidence="8">The N-terminal domain determines nucleotide recognition and specific binding, while the C-terminal domain determines the specific binding to the target protein.</text>
</comment>
<dbReference type="InterPro" id="IPR029044">
    <property type="entry name" value="Nucleotide-diphossugar_trans"/>
</dbReference>
<evidence type="ECO:0000313" key="11">
    <source>
        <dbReference type="Proteomes" id="UP001492541"/>
    </source>
</evidence>
<proteinExistence type="inferred from homology"/>
<keyword evidence="4 8" id="KW-0547">Nucleotide-binding</keyword>